<dbReference type="Proteomes" id="UP001314263">
    <property type="component" value="Unassembled WGS sequence"/>
</dbReference>
<evidence type="ECO:0000256" key="12">
    <source>
        <dbReference type="PIRSR" id="PIRSR001336-50"/>
    </source>
</evidence>
<organism evidence="18 19">
    <name type="scientific">Coccomyxa viridis</name>
    <dbReference type="NCBI Taxonomy" id="1274662"/>
    <lineage>
        <taxon>Eukaryota</taxon>
        <taxon>Viridiplantae</taxon>
        <taxon>Chlorophyta</taxon>
        <taxon>core chlorophytes</taxon>
        <taxon>Trebouxiophyceae</taxon>
        <taxon>Trebouxiophyceae incertae sedis</taxon>
        <taxon>Coccomyxaceae</taxon>
        <taxon>Coccomyxa</taxon>
    </lineage>
</organism>
<accession>A0AAV1IE66</accession>
<dbReference type="GO" id="GO:0006527">
    <property type="term" value="P:L-arginine catabolic process"/>
    <property type="evidence" value="ECO:0007669"/>
    <property type="project" value="InterPro"/>
</dbReference>
<evidence type="ECO:0000256" key="8">
    <source>
        <dbReference type="ARBA" id="ARBA00022898"/>
    </source>
</evidence>
<keyword evidence="7 14" id="KW-0460">Magnesium</keyword>
<evidence type="ECO:0000256" key="13">
    <source>
        <dbReference type="PIRSR" id="PIRSR600183-50"/>
    </source>
</evidence>
<feature type="domain" description="Orn/DAP/Arg decarboxylase 2 N-terminal" evidence="16">
    <location>
        <begin position="152"/>
        <end position="399"/>
    </location>
</feature>
<dbReference type="Gene3D" id="2.40.37.10">
    <property type="entry name" value="Lyase, Ornithine Decarboxylase, Chain A, domain 1"/>
    <property type="match status" value="1"/>
</dbReference>
<evidence type="ECO:0000256" key="6">
    <source>
        <dbReference type="ARBA" id="ARBA00022793"/>
    </source>
</evidence>
<protein>
    <recommendedName>
        <fullName evidence="5 14">Arginine decarboxylase</fullName>
        <ecNumber evidence="5 14">4.1.1.19</ecNumber>
    </recommendedName>
</protein>
<dbReference type="InterPro" id="IPR022653">
    <property type="entry name" value="De-COase2_pyr-phos_BS"/>
</dbReference>
<evidence type="ECO:0000256" key="5">
    <source>
        <dbReference type="ARBA" id="ARBA00012426"/>
    </source>
</evidence>
<feature type="compositionally biased region" description="Basic and acidic residues" evidence="15">
    <location>
        <begin position="428"/>
        <end position="443"/>
    </location>
</feature>
<evidence type="ECO:0000256" key="14">
    <source>
        <dbReference type="RuleBase" id="RU003740"/>
    </source>
</evidence>
<dbReference type="EMBL" id="CAUYUE010000012">
    <property type="protein sequence ID" value="CAK0785477.1"/>
    <property type="molecule type" value="Genomic_DNA"/>
</dbReference>
<dbReference type="PANTHER" id="PTHR43295:SF1">
    <property type="entry name" value="ARGININE DECARBOXYLASE 1, CHLOROPLASTIC-RELATED"/>
    <property type="match status" value="1"/>
</dbReference>
<evidence type="ECO:0000256" key="2">
    <source>
        <dbReference type="ARBA" id="ARBA00001946"/>
    </source>
</evidence>
<dbReference type="EC" id="4.1.1.19" evidence="5 14"/>
<dbReference type="InterPro" id="IPR029066">
    <property type="entry name" value="PLP-binding_barrel"/>
</dbReference>
<keyword evidence="9 14" id="KW-0745">Spermidine biosynthesis</keyword>
<evidence type="ECO:0000256" key="4">
    <source>
        <dbReference type="ARBA" id="ARBA00008357"/>
    </source>
</evidence>
<evidence type="ECO:0000256" key="11">
    <source>
        <dbReference type="ARBA" id="ARBA00049309"/>
    </source>
</evidence>
<dbReference type="NCBIfam" id="TIGR01273">
    <property type="entry name" value="speA"/>
    <property type="match status" value="1"/>
</dbReference>
<dbReference type="AlphaFoldDB" id="A0AAV1IE66"/>
<dbReference type="PRINTS" id="PR01179">
    <property type="entry name" value="ODADCRBXLASE"/>
</dbReference>
<evidence type="ECO:0000256" key="7">
    <source>
        <dbReference type="ARBA" id="ARBA00022842"/>
    </source>
</evidence>
<keyword evidence="8 12" id="KW-0663">Pyridoxal phosphate</keyword>
<evidence type="ECO:0000256" key="3">
    <source>
        <dbReference type="ARBA" id="ARBA00004773"/>
    </source>
</evidence>
<comment type="pathway">
    <text evidence="3 14">Amine and polyamine biosynthesis; agmatine biosynthesis; agmatine from L-arginine: step 1/1.</text>
</comment>
<name>A0AAV1IE66_9CHLO</name>
<dbReference type="InterPro" id="IPR022644">
    <property type="entry name" value="De-COase2_N"/>
</dbReference>
<dbReference type="GO" id="GO:0008792">
    <property type="term" value="F:arginine decarboxylase activity"/>
    <property type="evidence" value="ECO:0007669"/>
    <property type="project" value="UniProtKB-EC"/>
</dbReference>
<dbReference type="SUPFAM" id="SSF51419">
    <property type="entry name" value="PLP-binding barrel"/>
    <property type="match status" value="1"/>
</dbReference>
<dbReference type="GO" id="GO:0008295">
    <property type="term" value="P:spermidine biosynthetic process"/>
    <property type="evidence" value="ECO:0007669"/>
    <property type="project" value="UniProtKB-KW"/>
</dbReference>
<proteinExistence type="inferred from homology"/>
<dbReference type="Pfam" id="PF02784">
    <property type="entry name" value="Orn_Arg_deC_N"/>
    <property type="match status" value="1"/>
</dbReference>
<evidence type="ECO:0000259" key="17">
    <source>
        <dbReference type="Pfam" id="PF17944"/>
    </source>
</evidence>
<keyword evidence="6 14" id="KW-0210">Decarboxylase</keyword>
<dbReference type="Pfam" id="PF17944">
    <property type="entry name" value="Arg_decarbox_C"/>
    <property type="match status" value="1"/>
</dbReference>
<feature type="modified residue" description="N6-(pyridoxal phosphate)lysine" evidence="12">
    <location>
        <position position="156"/>
    </location>
</feature>
<evidence type="ECO:0000256" key="15">
    <source>
        <dbReference type="SAM" id="MobiDB-lite"/>
    </source>
</evidence>
<feature type="region of interest" description="Disordered" evidence="15">
    <location>
        <begin position="417"/>
        <end position="445"/>
    </location>
</feature>
<dbReference type="PRINTS" id="PR01180">
    <property type="entry name" value="ARGDCRBXLASE"/>
</dbReference>
<dbReference type="PANTHER" id="PTHR43295">
    <property type="entry name" value="ARGININE DECARBOXYLASE"/>
    <property type="match status" value="1"/>
</dbReference>
<dbReference type="InterPro" id="IPR002985">
    <property type="entry name" value="Arg_decrbxlase"/>
</dbReference>
<dbReference type="InterPro" id="IPR000183">
    <property type="entry name" value="Orn/DAP/Arg_de-COase"/>
</dbReference>
<dbReference type="NCBIfam" id="NF003763">
    <property type="entry name" value="PRK05354.1"/>
    <property type="match status" value="1"/>
</dbReference>
<reference evidence="18 19" key="1">
    <citation type="submission" date="2023-10" db="EMBL/GenBank/DDBJ databases">
        <authorList>
            <person name="Maclean D."/>
            <person name="Macfadyen A."/>
        </authorList>
    </citation>
    <scope>NUCLEOTIDE SEQUENCE [LARGE SCALE GENOMIC DNA]</scope>
</reference>
<evidence type="ECO:0000259" key="16">
    <source>
        <dbReference type="Pfam" id="PF02784"/>
    </source>
</evidence>
<evidence type="ECO:0000256" key="9">
    <source>
        <dbReference type="ARBA" id="ARBA00023066"/>
    </source>
</evidence>
<feature type="active site" description="Proton donor" evidence="13">
    <location>
        <position position="582"/>
    </location>
</feature>
<gene>
    <name evidence="18" type="ORF">CVIRNUC_008686</name>
</gene>
<comment type="catalytic activity">
    <reaction evidence="11 14">
        <text>L-arginine + H(+) = agmatine + CO2</text>
        <dbReference type="Rhea" id="RHEA:17641"/>
        <dbReference type="ChEBI" id="CHEBI:15378"/>
        <dbReference type="ChEBI" id="CHEBI:16526"/>
        <dbReference type="ChEBI" id="CHEBI:32682"/>
        <dbReference type="ChEBI" id="CHEBI:58145"/>
        <dbReference type="EC" id="4.1.1.19"/>
    </reaction>
</comment>
<comment type="similarity">
    <text evidence="4 14">Belongs to the Orn/Lys/Arg decarboxylase class-II family. SpeA subfamily.</text>
</comment>
<comment type="cofactor">
    <cofactor evidence="2 14">
        <name>Mg(2+)</name>
        <dbReference type="ChEBI" id="CHEBI:18420"/>
    </cofactor>
</comment>
<dbReference type="InterPro" id="IPR009006">
    <property type="entry name" value="Ala_racemase/Decarboxylase_C"/>
</dbReference>
<keyword evidence="10 14" id="KW-0456">Lyase</keyword>
<dbReference type="SUPFAM" id="SSF50621">
    <property type="entry name" value="Alanine racemase C-terminal domain-like"/>
    <property type="match status" value="1"/>
</dbReference>
<dbReference type="CDD" id="cd06830">
    <property type="entry name" value="PLPDE_III_ADC"/>
    <property type="match status" value="1"/>
</dbReference>
<evidence type="ECO:0000313" key="18">
    <source>
        <dbReference type="EMBL" id="CAK0785477.1"/>
    </source>
</evidence>
<dbReference type="Gene3D" id="1.20.58.930">
    <property type="match status" value="1"/>
</dbReference>
<feature type="domain" description="Arginine decarboxylase C-terminal helical" evidence="17">
    <location>
        <begin position="688"/>
        <end position="737"/>
    </location>
</feature>
<comment type="caution">
    <text evidence="18">The sequence shown here is derived from an EMBL/GenBank/DDBJ whole genome shotgun (WGS) entry which is preliminary data.</text>
</comment>
<sequence length="739" mass="79196">MALALIDTAPAHNERSGCTACKARHALQSVFIKDGLRPIDSVSSLDSVRIGSAPCFNRKTWDSSDSRSLYAVDGWGRPYFSVEDSGHLCVKTTDEAQAIDLYEVCLRAQQQGTQLPVLIRFPEIIRGRLHEIQGSFDHAIRSSGYQGVYAGVFPVKCNHDRKVLECVLESGRPYSYGLEVGSKAEMLMAMAMMGSSPGALLICNGYKDAAFMRLAVHCWELGIRAVVVLEQPQELDILLEEAAKSGVQPVIGLRAKLATRHGGHWGTTSGENAKFGLSPRDIVAVVRNLAAVGMADCLQLLHFHIGSQISSLSVVTEAVSEAAYLYAELAHMGADMRFIDCGGGLGVDYDGTASDSHSSLPFTIKDYASGIVCAVQQVCEERGVCAPTIVTESGRALVSHHSVLVFDVISRQGQAAQADSVDADEAAEAEHHVEKAARTEEPSARATPKGQALLQACARVPRSLQPTAESVRDSCMLTLSLRQQALKAFKAGCISLEERASVDESCDAALQHIRGAAAAVHAQLPDDVQLNCRPPVASYHINLSVFRSAPDMWAIQQLFPVMPIHRLDEQPTVPAILADLTCDSDGKIDSFIPAAGAKAPAPTLKLHELTSGEPYLLGMFLTGAYQEIMGSAHNMFGSVNVLTVRSGRCSEDSPAGSSSRSRAGSSGFAGPGYVVEAMEQGESACGVLARARHVRQDMIEAVRAAASAAATEGHMKWGAARSMLSTYERLLDSYTYLSF</sequence>
<evidence type="ECO:0000256" key="1">
    <source>
        <dbReference type="ARBA" id="ARBA00001933"/>
    </source>
</evidence>
<comment type="cofactor">
    <cofactor evidence="1 12 14">
        <name>pyridoxal 5'-phosphate</name>
        <dbReference type="ChEBI" id="CHEBI:597326"/>
    </cofactor>
</comment>
<evidence type="ECO:0000313" key="19">
    <source>
        <dbReference type="Proteomes" id="UP001314263"/>
    </source>
</evidence>
<dbReference type="InterPro" id="IPR041128">
    <property type="entry name" value="Arg_decarbox_C"/>
</dbReference>
<dbReference type="PIRSF" id="PIRSF001336">
    <property type="entry name" value="Arg_decrbxlase"/>
    <property type="match status" value="1"/>
</dbReference>
<dbReference type="PROSITE" id="PS00878">
    <property type="entry name" value="ODR_DC_2_1"/>
    <property type="match status" value="1"/>
</dbReference>
<dbReference type="Gene3D" id="3.20.20.10">
    <property type="entry name" value="Alanine racemase"/>
    <property type="match status" value="1"/>
</dbReference>
<evidence type="ECO:0000256" key="10">
    <source>
        <dbReference type="ARBA" id="ARBA00023239"/>
    </source>
</evidence>
<keyword evidence="19" id="KW-1185">Reference proteome</keyword>